<evidence type="ECO:0000313" key="4">
    <source>
        <dbReference type="EMBL" id="RKR75952.1"/>
    </source>
</evidence>
<dbReference type="InterPro" id="IPR051783">
    <property type="entry name" value="NAD(P)-dependent_oxidoreduct"/>
</dbReference>
<evidence type="ECO:0000259" key="3">
    <source>
        <dbReference type="Pfam" id="PF01370"/>
    </source>
</evidence>
<feature type="chain" id="PRO_5019774718" evidence="2">
    <location>
        <begin position="23"/>
        <end position="279"/>
    </location>
</feature>
<evidence type="ECO:0000256" key="1">
    <source>
        <dbReference type="SAM" id="MobiDB-lite"/>
    </source>
</evidence>
<dbReference type="PANTHER" id="PTHR48079">
    <property type="entry name" value="PROTEIN YEEZ"/>
    <property type="match status" value="1"/>
</dbReference>
<comment type="caution">
    <text evidence="4">The sequence shown here is derived from an EMBL/GenBank/DDBJ whole genome shotgun (WGS) entry which is preliminary data.</text>
</comment>
<dbReference type="GO" id="GO:0004029">
    <property type="term" value="F:aldehyde dehydrogenase (NAD+) activity"/>
    <property type="evidence" value="ECO:0007669"/>
    <property type="project" value="TreeGrafter"/>
</dbReference>
<dbReference type="InterPro" id="IPR001509">
    <property type="entry name" value="Epimerase_deHydtase"/>
</dbReference>
<protein>
    <submittedName>
        <fullName evidence="4">Nucleoside-diphosphate-sugar epimerase</fullName>
    </submittedName>
</protein>
<dbReference type="RefSeq" id="WP_121370802.1">
    <property type="nucleotide sequence ID" value="NZ_RBKS01000001.1"/>
</dbReference>
<dbReference type="OrthoDB" id="9787292at2"/>
<evidence type="ECO:0000256" key="2">
    <source>
        <dbReference type="SAM" id="SignalP"/>
    </source>
</evidence>
<keyword evidence="2" id="KW-0732">Signal</keyword>
<dbReference type="SUPFAM" id="SSF51735">
    <property type="entry name" value="NAD(P)-binding Rossmann-fold domains"/>
    <property type="match status" value="1"/>
</dbReference>
<dbReference type="EMBL" id="RBKS01000001">
    <property type="protein sequence ID" value="RKR75952.1"/>
    <property type="molecule type" value="Genomic_DNA"/>
</dbReference>
<feature type="domain" description="NAD-dependent epimerase/dehydratase" evidence="3">
    <location>
        <begin position="3"/>
        <end position="215"/>
    </location>
</feature>
<dbReference type="Proteomes" id="UP000280008">
    <property type="component" value="Unassembled WGS sequence"/>
</dbReference>
<organism evidence="4 5">
    <name type="scientific">Frondihabitans australicus</name>
    <dbReference type="NCBI Taxonomy" id="386892"/>
    <lineage>
        <taxon>Bacteria</taxon>
        <taxon>Bacillati</taxon>
        <taxon>Actinomycetota</taxon>
        <taxon>Actinomycetes</taxon>
        <taxon>Micrococcales</taxon>
        <taxon>Microbacteriaceae</taxon>
        <taxon>Frondihabitans</taxon>
    </lineage>
</organism>
<name>A0A495IIV3_9MICO</name>
<dbReference type="Pfam" id="PF01370">
    <property type="entry name" value="Epimerase"/>
    <property type="match status" value="1"/>
</dbReference>
<proteinExistence type="predicted"/>
<sequence length="279" mass="28437">MRIFVAGASGVLGCAFLPLALAAGHEVVGMARSSQGAATIEALGGTPVVADAFDREAVTAAVVESRPDVVVNLLTDLGSGTSASNARIRVEAGATLVEAAQAAGSDRVIAESISWVHPPSPETADESTPLDVDSGEPRRTTILAVESLESATLAGPNGVVLRFGQLYGPGTWYARDGRFAELARAGGLPATETVTSFVHAEDAAAAVLLALDWPAGVYDVVDDEPAAGTEWGPVFARAVGAPDPAPSTSGDLGRPVSNAAARALGWAPARRSWREFLGA</sequence>
<gene>
    <name evidence="4" type="ORF">C8E83_3116</name>
</gene>
<feature type="signal peptide" evidence="2">
    <location>
        <begin position="1"/>
        <end position="22"/>
    </location>
</feature>
<dbReference type="InterPro" id="IPR036291">
    <property type="entry name" value="NAD(P)-bd_dom_sf"/>
</dbReference>
<dbReference type="GO" id="GO:0005737">
    <property type="term" value="C:cytoplasm"/>
    <property type="evidence" value="ECO:0007669"/>
    <property type="project" value="TreeGrafter"/>
</dbReference>
<accession>A0A495IIV3</accession>
<dbReference type="AlphaFoldDB" id="A0A495IIV3"/>
<reference evidence="4 5" key="1">
    <citation type="submission" date="2018-10" db="EMBL/GenBank/DDBJ databases">
        <title>Sequencing the genomes of 1000 actinobacteria strains.</title>
        <authorList>
            <person name="Klenk H.-P."/>
        </authorList>
    </citation>
    <scope>NUCLEOTIDE SEQUENCE [LARGE SCALE GENOMIC DNA]</scope>
    <source>
        <strain evidence="4 5">DSM 17894</strain>
    </source>
</reference>
<feature type="region of interest" description="Disordered" evidence="1">
    <location>
        <begin position="117"/>
        <end position="136"/>
    </location>
</feature>
<keyword evidence="5" id="KW-1185">Reference proteome</keyword>
<dbReference type="PANTHER" id="PTHR48079:SF6">
    <property type="entry name" value="NAD(P)-BINDING DOMAIN-CONTAINING PROTEIN-RELATED"/>
    <property type="match status" value="1"/>
</dbReference>
<evidence type="ECO:0000313" key="5">
    <source>
        <dbReference type="Proteomes" id="UP000280008"/>
    </source>
</evidence>
<dbReference type="Gene3D" id="3.40.50.720">
    <property type="entry name" value="NAD(P)-binding Rossmann-like Domain"/>
    <property type="match status" value="1"/>
</dbReference>